<dbReference type="PRINTS" id="PR00722">
    <property type="entry name" value="CHYMOTRYPSIN"/>
</dbReference>
<dbReference type="GO" id="GO:0004252">
    <property type="term" value="F:serine-type endopeptidase activity"/>
    <property type="evidence" value="ECO:0007669"/>
    <property type="project" value="UniProtKB-EC"/>
</dbReference>
<keyword evidence="4" id="KW-0720">Serine protease</keyword>
<protein>
    <recommendedName>
        <fullName evidence="8">trypsin</fullName>
        <ecNumber evidence="8">3.4.21.4</ecNumber>
    </recommendedName>
</protein>
<evidence type="ECO:0000313" key="11">
    <source>
        <dbReference type="Ensembl" id="ENSGACP00000017104.1"/>
    </source>
</evidence>
<dbReference type="SMART" id="SM00020">
    <property type="entry name" value="Tryp_SPc"/>
    <property type="match status" value="1"/>
</dbReference>
<sequence length="246" mass="27019">MATIVMLLLLVLGGADGSHIVGGRDAAPQSRPYMASLQIRGQHNCGGALVREDFVPTAAHCQIRGQYTVVLGADSLTANEATKQEFRAVRSIPHPDYTANENDIMLLKLSRKVRLDKSVKPIQLLNGNMKIKDKSNCRVAGWGWTRSQGKMVNELNVVDVPVVNLEVCKKQWAKLPANVICAGGYGTDKGFCRGDSGGPLVCNGKPVGVVSFNMRNERNCDYPNVPNVYTDIIKYLPWIKQVLKKR</sequence>
<evidence type="ECO:0000256" key="9">
    <source>
        <dbReference type="SAM" id="SignalP"/>
    </source>
</evidence>
<dbReference type="PANTHER" id="PTHR24271:SF87">
    <property type="entry name" value="ARGININE ESTERASE-LIKE-RELATED"/>
    <property type="match status" value="1"/>
</dbReference>
<evidence type="ECO:0000256" key="7">
    <source>
        <dbReference type="ARBA" id="ARBA00036320"/>
    </source>
</evidence>
<dbReference type="OMA" id="WIKEVIR"/>
<evidence type="ECO:0000256" key="4">
    <source>
        <dbReference type="ARBA" id="ARBA00022825"/>
    </source>
</evidence>
<name>G3PHM8_GASAC</name>
<evidence type="ECO:0000259" key="10">
    <source>
        <dbReference type="PROSITE" id="PS50240"/>
    </source>
</evidence>
<keyword evidence="9" id="KW-0732">Signal</keyword>
<evidence type="ECO:0000256" key="5">
    <source>
        <dbReference type="ARBA" id="ARBA00023145"/>
    </source>
</evidence>
<dbReference type="FunFam" id="2.40.10.10:FF:000036">
    <property type="entry name" value="Trypsin beta"/>
    <property type="match status" value="1"/>
</dbReference>
<dbReference type="GO" id="GO:0006508">
    <property type="term" value="P:proteolysis"/>
    <property type="evidence" value="ECO:0007669"/>
    <property type="project" value="UniProtKB-KW"/>
</dbReference>
<evidence type="ECO:0000256" key="2">
    <source>
        <dbReference type="ARBA" id="ARBA00022670"/>
    </source>
</evidence>
<dbReference type="CDD" id="cd00190">
    <property type="entry name" value="Tryp_SPc"/>
    <property type="match status" value="1"/>
</dbReference>
<dbReference type="Pfam" id="PF00089">
    <property type="entry name" value="Trypsin"/>
    <property type="match status" value="1"/>
</dbReference>
<dbReference type="Gene3D" id="2.40.10.10">
    <property type="entry name" value="Trypsin-like serine proteases"/>
    <property type="match status" value="2"/>
</dbReference>
<dbReference type="PANTHER" id="PTHR24271">
    <property type="entry name" value="KALLIKREIN-RELATED"/>
    <property type="match status" value="1"/>
</dbReference>
<dbReference type="Bgee" id="ENSGACG00000012935">
    <property type="expression patterns" value="Expressed in head kidney and 6 other cell types or tissues"/>
</dbReference>
<reference evidence="11" key="2">
    <citation type="submission" date="2024-04" db="UniProtKB">
        <authorList>
            <consortium name="Ensembl"/>
        </authorList>
    </citation>
    <scope>IDENTIFICATION</scope>
</reference>
<keyword evidence="6" id="KW-1015">Disulfide bond</keyword>
<dbReference type="EC" id="3.4.21.4" evidence="8"/>
<evidence type="ECO:0000256" key="1">
    <source>
        <dbReference type="ARBA" id="ARBA00004239"/>
    </source>
</evidence>
<keyword evidence="3" id="KW-0378">Hydrolase</keyword>
<comment type="subcellular location">
    <subcellularLocation>
        <location evidence="1">Secreted</location>
        <location evidence="1">Extracellular space</location>
    </subcellularLocation>
</comment>
<feature type="chain" id="PRO_5003449627" description="trypsin" evidence="9">
    <location>
        <begin position="18"/>
        <end position="246"/>
    </location>
</feature>
<evidence type="ECO:0000256" key="3">
    <source>
        <dbReference type="ARBA" id="ARBA00022801"/>
    </source>
</evidence>
<dbReference type="SUPFAM" id="SSF50494">
    <property type="entry name" value="Trypsin-like serine proteases"/>
    <property type="match status" value="1"/>
</dbReference>
<keyword evidence="2" id="KW-0645">Protease</keyword>
<dbReference type="InterPro" id="IPR001314">
    <property type="entry name" value="Peptidase_S1A"/>
</dbReference>
<dbReference type="FunFam" id="2.40.10.10:FF:000005">
    <property type="entry name" value="Serine protease 37"/>
    <property type="match status" value="1"/>
</dbReference>
<keyword evidence="5" id="KW-0865">Zymogen</keyword>
<dbReference type="InterPro" id="IPR009003">
    <property type="entry name" value="Peptidase_S1_PA"/>
</dbReference>
<dbReference type="InterPro" id="IPR001254">
    <property type="entry name" value="Trypsin_dom"/>
</dbReference>
<feature type="domain" description="Peptidase S1" evidence="10">
    <location>
        <begin position="20"/>
        <end position="244"/>
    </location>
</feature>
<dbReference type="InterPro" id="IPR043504">
    <property type="entry name" value="Peptidase_S1_PA_chymotrypsin"/>
</dbReference>
<comment type="catalytic activity">
    <reaction evidence="7">
        <text>Preferential cleavage: Arg-|-Xaa, Lys-|-Xaa.</text>
        <dbReference type="EC" id="3.4.21.4"/>
    </reaction>
</comment>
<evidence type="ECO:0000256" key="8">
    <source>
        <dbReference type="ARBA" id="ARBA00038868"/>
    </source>
</evidence>
<evidence type="ECO:0000256" key="6">
    <source>
        <dbReference type="ARBA" id="ARBA00023157"/>
    </source>
</evidence>
<dbReference type="PROSITE" id="PS50240">
    <property type="entry name" value="TRYPSIN_DOM"/>
    <property type="match status" value="1"/>
</dbReference>
<reference evidence="11" key="1">
    <citation type="submission" date="2006-01" db="EMBL/GenBank/DDBJ databases">
        <authorList>
            <person name="Lindblad-Toh K."/>
            <person name="Mauceli E."/>
            <person name="Grabherr M."/>
            <person name="Chang J.L."/>
            <person name="Lander E.S."/>
        </authorList>
    </citation>
    <scope>NUCLEOTIDE SEQUENCE [LARGE SCALE GENOMIC DNA]</scope>
</reference>
<organism evidence="11">
    <name type="scientific">Gasterosteus aculeatus</name>
    <name type="common">Three-spined stickleback</name>
    <dbReference type="NCBI Taxonomy" id="69293"/>
    <lineage>
        <taxon>Eukaryota</taxon>
        <taxon>Metazoa</taxon>
        <taxon>Chordata</taxon>
        <taxon>Craniata</taxon>
        <taxon>Vertebrata</taxon>
        <taxon>Euteleostomi</taxon>
        <taxon>Actinopterygii</taxon>
        <taxon>Neopterygii</taxon>
        <taxon>Teleostei</taxon>
        <taxon>Neoteleostei</taxon>
        <taxon>Acanthomorphata</taxon>
        <taxon>Eupercaria</taxon>
        <taxon>Perciformes</taxon>
        <taxon>Cottioidei</taxon>
        <taxon>Gasterosteales</taxon>
        <taxon>Gasterosteidae</taxon>
        <taxon>Gasterosteus</taxon>
    </lineage>
</organism>
<dbReference type="Ensembl" id="ENSGACT00000017138.1">
    <property type="protein sequence ID" value="ENSGACP00000017104.1"/>
    <property type="gene ID" value="ENSGACG00000012935.1"/>
</dbReference>
<feature type="signal peptide" evidence="9">
    <location>
        <begin position="1"/>
        <end position="17"/>
    </location>
</feature>
<proteinExistence type="predicted"/>
<dbReference type="AlphaFoldDB" id="G3PHM8"/>
<dbReference type="GO" id="GO:0005576">
    <property type="term" value="C:extracellular region"/>
    <property type="evidence" value="ECO:0007669"/>
    <property type="project" value="UniProtKB-SubCell"/>
</dbReference>
<accession>G3PHM8</accession>